<reference evidence="1 2" key="1">
    <citation type="submission" date="2018-05" db="EMBL/GenBank/DDBJ databases">
        <title>Genomic Encyclopedia of Type Strains, Phase IV (KMG-IV): sequencing the most valuable type-strain genomes for metagenomic binning, comparative biology and taxonomic classification.</title>
        <authorList>
            <person name="Goeker M."/>
        </authorList>
    </citation>
    <scope>NUCLEOTIDE SEQUENCE [LARGE SCALE GENOMIC DNA]</scope>
    <source>
        <strain evidence="1 2">DSM 19792</strain>
    </source>
</reference>
<evidence type="ECO:0000313" key="2">
    <source>
        <dbReference type="Proteomes" id="UP000247792"/>
    </source>
</evidence>
<evidence type="ECO:0000313" key="1">
    <source>
        <dbReference type="EMBL" id="PXX47225.1"/>
    </source>
</evidence>
<sequence>MGFALCCVMPPSLKWFAIHEFYYGNENVVDTGVMPDFGQRTKFIVHLVRIASLELLWLSNPQQVQVGNGCLADIWQLLQLFDVLASECFFHKSFYSSGCSGR</sequence>
<protein>
    <submittedName>
        <fullName evidence="1">Uncharacterized protein</fullName>
    </submittedName>
</protein>
<accession>A0A318JHG3</accession>
<proteinExistence type="predicted"/>
<comment type="caution">
    <text evidence="1">The sequence shown here is derived from an EMBL/GenBank/DDBJ whole genome shotgun (WGS) entry which is preliminary data.</text>
</comment>
<name>A0A318JHG3_9BURK</name>
<dbReference type="AlphaFoldDB" id="A0A318JHG3"/>
<dbReference type="Proteomes" id="UP000247792">
    <property type="component" value="Unassembled WGS sequence"/>
</dbReference>
<organism evidence="1 2">
    <name type="scientific">Undibacterium pigrum</name>
    <dbReference type="NCBI Taxonomy" id="401470"/>
    <lineage>
        <taxon>Bacteria</taxon>
        <taxon>Pseudomonadati</taxon>
        <taxon>Pseudomonadota</taxon>
        <taxon>Betaproteobacteria</taxon>
        <taxon>Burkholderiales</taxon>
        <taxon>Oxalobacteraceae</taxon>
        <taxon>Undibacterium</taxon>
    </lineage>
</organism>
<keyword evidence="2" id="KW-1185">Reference proteome</keyword>
<gene>
    <name evidence="1" type="ORF">DFR42_101802</name>
</gene>
<dbReference type="EMBL" id="QJKB01000001">
    <property type="protein sequence ID" value="PXX47225.1"/>
    <property type="molecule type" value="Genomic_DNA"/>
</dbReference>